<dbReference type="SUPFAM" id="SSF161098">
    <property type="entry name" value="MetI-like"/>
    <property type="match status" value="1"/>
</dbReference>
<feature type="domain" description="ABC transmembrane type-1" evidence="8">
    <location>
        <begin position="99"/>
        <end position="293"/>
    </location>
</feature>
<protein>
    <submittedName>
        <fullName evidence="9">ABC transporter permease</fullName>
    </submittedName>
</protein>
<dbReference type="InterPro" id="IPR050366">
    <property type="entry name" value="BP-dependent_transpt_permease"/>
</dbReference>
<evidence type="ECO:0000256" key="7">
    <source>
        <dbReference type="RuleBase" id="RU363032"/>
    </source>
</evidence>
<proteinExistence type="inferred from homology"/>
<evidence type="ECO:0000256" key="1">
    <source>
        <dbReference type="ARBA" id="ARBA00004651"/>
    </source>
</evidence>
<feature type="transmembrane region" description="Helical" evidence="7">
    <location>
        <begin position="40"/>
        <end position="61"/>
    </location>
</feature>
<evidence type="ECO:0000256" key="2">
    <source>
        <dbReference type="ARBA" id="ARBA00022448"/>
    </source>
</evidence>
<keyword evidence="4 7" id="KW-0812">Transmembrane</keyword>
<dbReference type="CDD" id="cd06261">
    <property type="entry name" value="TM_PBP2"/>
    <property type="match status" value="1"/>
</dbReference>
<reference evidence="10" key="1">
    <citation type="journal article" date="2019" name="Int. J. Syst. Evol. Microbiol.">
        <title>The Global Catalogue of Microorganisms (GCM) 10K type strain sequencing project: providing services to taxonomists for standard genome sequencing and annotation.</title>
        <authorList>
            <consortium name="The Broad Institute Genomics Platform"/>
            <consortium name="The Broad Institute Genome Sequencing Center for Infectious Disease"/>
            <person name="Wu L."/>
            <person name="Ma J."/>
        </authorList>
    </citation>
    <scope>NUCLEOTIDE SEQUENCE [LARGE SCALE GENOMIC DNA]</scope>
    <source>
        <strain evidence="10">CGMCC 1.12286</strain>
    </source>
</reference>
<dbReference type="PANTHER" id="PTHR43386:SF1">
    <property type="entry name" value="D,D-DIPEPTIDE TRANSPORT SYSTEM PERMEASE PROTEIN DDPC-RELATED"/>
    <property type="match status" value="1"/>
</dbReference>
<accession>A0ABW4JNS6</accession>
<dbReference type="InterPro" id="IPR000515">
    <property type="entry name" value="MetI-like"/>
</dbReference>
<sequence>MSTMMTTPTGEPTVRYTFDRKLKPNAVKAFFTTIYRNKKAFIGMIILLFFLCMAVFGPMVIHLNMTVQYNERYQGPSLHHLLGTDYAGRDTFGQVVYGSRDVLLIGFFASLFTIIIGVIVGTVSGLIGGKFDTILMFITNLFLTIPSFPAMMIIAALFSITDPILFAVILSAWQWAGLARAVRSQIFSLKQREFIKVCRVMGLGTGYIISREIMPNIASYISISFIQTIQGSIVASVGLMLLGLAPFSITNWGTMLNLAIQNTGGIFNPRGYYYLLAPIVCLSLFQMGSIFFSNGIDDAMNPRLRTNS</sequence>
<comment type="similarity">
    <text evidence="7">Belongs to the binding-protein-dependent transport system permease family.</text>
</comment>
<evidence type="ECO:0000313" key="10">
    <source>
        <dbReference type="Proteomes" id="UP001597079"/>
    </source>
</evidence>
<evidence type="ECO:0000256" key="6">
    <source>
        <dbReference type="ARBA" id="ARBA00023136"/>
    </source>
</evidence>
<feature type="transmembrane region" description="Helical" evidence="7">
    <location>
        <begin position="272"/>
        <end position="296"/>
    </location>
</feature>
<keyword evidence="6 7" id="KW-0472">Membrane</keyword>
<dbReference type="InterPro" id="IPR035906">
    <property type="entry name" value="MetI-like_sf"/>
</dbReference>
<organism evidence="9 10">
    <name type="scientific">Alicyclobacillus fodiniaquatilis</name>
    <dbReference type="NCBI Taxonomy" id="1661150"/>
    <lineage>
        <taxon>Bacteria</taxon>
        <taxon>Bacillati</taxon>
        <taxon>Bacillota</taxon>
        <taxon>Bacilli</taxon>
        <taxon>Bacillales</taxon>
        <taxon>Alicyclobacillaceae</taxon>
        <taxon>Alicyclobacillus</taxon>
    </lineage>
</organism>
<keyword evidence="10" id="KW-1185">Reference proteome</keyword>
<dbReference type="InterPro" id="IPR025966">
    <property type="entry name" value="OppC_N"/>
</dbReference>
<feature type="transmembrane region" description="Helical" evidence="7">
    <location>
        <begin position="134"/>
        <end position="158"/>
    </location>
</feature>
<keyword evidence="5 7" id="KW-1133">Transmembrane helix</keyword>
<dbReference type="PANTHER" id="PTHR43386">
    <property type="entry name" value="OLIGOPEPTIDE TRANSPORT SYSTEM PERMEASE PROTEIN APPC"/>
    <property type="match status" value="1"/>
</dbReference>
<dbReference type="Pfam" id="PF12911">
    <property type="entry name" value="OppC_N"/>
    <property type="match status" value="1"/>
</dbReference>
<evidence type="ECO:0000256" key="3">
    <source>
        <dbReference type="ARBA" id="ARBA00022475"/>
    </source>
</evidence>
<evidence type="ECO:0000313" key="9">
    <source>
        <dbReference type="EMBL" id="MFD1677210.1"/>
    </source>
</evidence>
<evidence type="ECO:0000256" key="4">
    <source>
        <dbReference type="ARBA" id="ARBA00022692"/>
    </source>
</evidence>
<feature type="transmembrane region" description="Helical" evidence="7">
    <location>
        <begin position="233"/>
        <end position="252"/>
    </location>
</feature>
<gene>
    <name evidence="9" type="ORF">ACFSB2_21280</name>
</gene>
<evidence type="ECO:0000259" key="8">
    <source>
        <dbReference type="PROSITE" id="PS50928"/>
    </source>
</evidence>
<feature type="transmembrane region" description="Helical" evidence="7">
    <location>
        <begin position="102"/>
        <end position="127"/>
    </location>
</feature>
<keyword evidence="3" id="KW-1003">Cell membrane</keyword>
<dbReference type="PROSITE" id="PS50928">
    <property type="entry name" value="ABC_TM1"/>
    <property type="match status" value="1"/>
</dbReference>
<keyword evidence="2 7" id="KW-0813">Transport</keyword>
<evidence type="ECO:0000256" key="5">
    <source>
        <dbReference type="ARBA" id="ARBA00022989"/>
    </source>
</evidence>
<dbReference type="EMBL" id="JBHUCX010000089">
    <property type="protein sequence ID" value="MFD1677210.1"/>
    <property type="molecule type" value="Genomic_DNA"/>
</dbReference>
<comment type="caution">
    <text evidence="9">The sequence shown here is derived from an EMBL/GenBank/DDBJ whole genome shotgun (WGS) entry which is preliminary data.</text>
</comment>
<feature type="transmembrane region" description="Helical" evidence="7">
    <location>
        <begin position="164"/>
        <end position="182"/>
    </location>
</feature>
<name>A0ABW4JNS6_9BACL</name>
<dbReference type="Gene3D" id="1.10.3720.10">
    <property type="entry name" value="MetI-like"/>
    <property type="match status" value="1"/>
</dbReference>
<dbReference type="Proteomes" id="UP001597079">
    <property type="component" value="Unassembled WGS sequence"/>
</dbReference>
<dbReference type="Pfam" id="PF00528">
    <property type="entry name" value="BPD_transp_1"/>
    <property type="match status" value="1"/>
</dbReference>
<comment type="subcellular location">
    <subcellularLocation>
        <location evidence="1 7">Cell membrane</location>
        <topology evidence="1 7">Multi-pass membrane protein</topology>
    </subcellularLocation>
</comment>
<dbReference type="RefSeq" id="WP_377945125.1">
    <property type="nucleotide sequence ID" value="NZ_JBHUCX010000089.1"/>
</dbReference>